<accession>A0A140GRP3</accession>
<dbReference type="SUPFAM" id="SSF52058">
    <property type="entry name" value="L domain-like"/>
    <property type="match status" value="1"/>
</dbReference>
<name>A0A140GRP3_CLOPF</name>
<evidence type="ECO:0000256" key="1">
    <source>
        <dbReference type="SAM" id="Phobius"/>
    </source>
</evidence>
<dbReference type="InterPro" id="IPR026906">
    <property type="entry name" value="LRR_5"/>
</dbReference>
<evidence type="ECO:0000313" key="3">
    <source>
        <dbReference type="Proteomes" id="UP000070260"/>
    </source>
</evidence>
<gene>
    <name evidence="2" type="ORF">JFP838_pA0286</name>
</gene>
<keyword evidence="2" id="KW-0614">Plasmid</keyword>
<feature type="transmembrane region" description="Helical" evidence="1">
    <location>
        <begin position="20"/>
        <end position="40"/>
    </location>
</feature>
<sequence>MKKSKIQNILYSKGYVSIEALIVAGLIIATGAFLISKLVWNGKDIATTNNNNMTVASKTMDDNSFVVDSDNSHNQTISSNSQLPNKDDFTCDLENPSDLTDYEYAVIDDNYINSELKKIDEMVSKISDSPTPPPEFLNNMKANILKLKEFKGGIIIIDCHGNKTNIEIPSCIDGKEVVAIAPMAFALKPPKPSNDIMPKSPGGKIKSVKLPNTLKYIGNTSFMFNKLTDITIPDSVVEIGNSAFGYNKLTSIKLGSNLRKIGRNAFCSNDLISVTIPNNVIEVGNSAFLNNKITSIKFGNNLKIIENRAFARNQLESVVVPDNVTSLGFDAFEDNPLKSKIIPKTCEKAKQEHS</sequence>
<evidence type="ECO:0000313" key="2">
    <source>
        <dbReference type="EMBL" id="AMN31202.1"/>
    </source>
</evidence>
<organism evidence="2 3">
    <name type="scientific">Clostridium perfringens</name>
    <dbReference type="NCBI Taxonomy" id="1502"/>
    <lineage>
        <taxon>Bacteria</taxon>
        <taxon>Bacillati</taxon>
        <taxon>Bacillota</taxon>
        <taxon>Clostridia</taxon>
        <taxon>Eubacteriales</taxon>
        <taxon>Clostridiaceae</taxon>
        <taxon>Clostridium</taxon>
    </lineage>
</organism>
<dbReference type="Pfam" id="PF13306">
    <property type="entry name" value="LRR_5"/>
    <property type="match status" value="1"/>
</dbReference>
<dbReference type="EMBL" id="CP013615">
    <property type="protein sequence ID" value="AMN31202.1"/>
    <property type="molecule type" value="Genomic_DNA"/>
</dbReference>
<dbReference type="Gene3D" id="3.80.10.10">
    <property type="entry name" value="Ribonuclease Inhibitor"/>
    <property type="match status" value="1"/>
</dbReference>
<dbReference type="PATRIC" id="fig|1502.177.peg.3494"/>
<keyword evidence="1" id="KW-0472">Membrane</keyword>
<dbReference type="PANTHER" id="PTHR45661">
    <property type="entry name" value="SURFACE ANTIGEN"/>
    <property type="match status" value="1"/>
</dbReference>
<geneLocation type="plasmid" evidence="2 3">
    <name>pJFP838A</name>
</geneLocation>
<dbReference type="RefSeq" id="WP_061429793.1">
    <property type="nucleotide sequence ID" value="NZ_CATNZX010000001.1"/>
</dbReference>
<proteinExistence type="predicted"/>
<dbReference type="OrthoDB" id="1884580at2"/>
<keyword evidence="1" id="KW-1133">Transmembrane helix</keyword>
<keyword evidence="1" id="KW-0812">Transmembrane</keyword>
<protein>
    <submittedName>
        <fullName evidence="2">Leucine-rich cell surface protein</fullName>
    </submittedName>
</protein>
<dbReference type="InterPro" id="IPR032675">
    <property type="entry name" value="LRR_dom_sf"/>
</dbReference>
<dbReference type="PANTHER" id="PTHR45661:SF3">
    <property type="entry name" value="IG-LIKE DOMAIN-CONTAINING PROTEIN"/>
    <property type="match status" value="1"/>
</dbReference>
<dbReference type="Proteomes" id="UP000070260">
    <property type="component" value="Plasmid pJFP838A"/>
</dbReference>
<reference evidence="2 3" key="1">
    <citation type="journal article" date="2016" name="PLoS ONE">
        <title>Plasmid Characterization and Chromosome Analysis of Two netF+ Clostridium perfringens Isolates Associated with Foal and Canine Necrotizing Enteritis.</title>
        <authorList>
            <person name="Mehdizadeh Gohari I."/>
            <person name="Kropinski A.M."/>
            <person name="Weese S.J."/>
            <person name="Parreira V.R."/>
            <person name="Whitehead A.E."/>
            <person name="Boerlin P."/>
            <person name="Prescott J.F."/>
        </authorList>
    </citation>
    <scope>NUCLEOTIDE SEQUENCE [LARGE SCALE GENOMIC DNA]</scope>
    <source>
        <strain evidence="2 3">JP838</strain>
        <plasmid evidence="3">Plasmid pJFP838A</plasmid>
    </source>
</reference>
<dbReference type="AlphaFoldDB" id="A0A140GRP3"/>
<dbReference type="InterPro" id="IPR053139">
    <property type="entry name" value="Surface_bspA-like"/>
</dbReference>